<proteinExistence type="predicted"/>
<comment type="caution">
    <text evidence="1">The sequence shown here is derived from an EMBL/GenBank/DDBJ whole genome shotgun (WGS) entry which is preliminary data.</text>
</comment>
<evidence type="ECO:0000313" key="2">
    <source>
        <dbReference type="Proteomes" id="UP000777784"/>
    </source>
</evidence>
<evidence type="ECO:0000313" key="1">
    <source>
        <dbReference type="EMBL" id="MBU2692745.1"/>
    </source>
</evidence>
<accession>A0A948RXN6</accession>
<name>A0A948RXN6_UNCEI</name>
<dbReference type="AlphaFoldDB" id="A0A948RXN6"/>
<sequence>MPRPNHLRPQMRIFLLLLFFSGCGKDSYLSESAGPTASIEFGEGIEVVTPHETVLRIFDDFTPTTHQNRPALPLRELVGEDAVVKPDLYGYRFIGTDGFYPNMPGKGYGDNTWAQLQYGYLDLADIRVDFDTERDPELRNGHNVKWLIQVQLLRSIDVQWSGGRKLATLRELDAEIIPDAYQQAGEEGLTLANVVISAAPADIVYESFLYRVLSRENESLPRLLTWEEMSATYYVLESDSVVMLEALGPTYQISEPKSIRMEAK</sequence>
<dbReference type="EMBL" id="JAHJDP010000099">
    <property type="protein sequence ID" value="MBU2692745.1"/>
    <property type="molecule type" value="Genomic_DNA"/>
</dbReference>
<reference evidence="1" key="1">
    <citation type="submission" date="2021-05" db="EMBL/GenBank/DDBJ databases">
        <title>Energy efficiency and biological interactions define the core microbiome of deep oligotrophic groundwater.</title>
        <authorList>
            <person name="Mehrshad M."/>
            <person name="Lopez-Fernandez M."/>
            <person name="Bell E."/>
            <person name="Bernier-Latmani R."/>
            <person name="Bertilsson S."/>
            <person name="Dopson M."/>
        </authorList>
    </citation>
    <scope>NUCLEOTIDE SEQUENCE</scope>
    <source>
        <strain evidence="1">Modern_marine.mb.64</strain>
    </source>
</reference>
<protein>
    <submittedName>
        <fullName evidence="1">Uncharacterized protein</fullName>
    </submittedName>
</protein>
<organism evidence="1 2">
    <name type="scientific">Eiseniibacteriota bacterium</name>
    <dbReference type="NCBI Taxonomy" id="2212470"/>
    <lineage>
        <taxon>Bacteria</taxon>
        <taxon>Candidatus Eiseniibacteriota</taxon>
    </lineage>
</organism>
<dbReference type="PROSITE" id="PS51257">
    <property type="entry name" value="PROKAR_LIPOPROTEIN"/>
    <property type="match status" value="1"/>
</dbReference>
<gene>
    <name evidence="1" type="ORF">KJ970_17650</name>
</gene>
<dbReference type="Proteomes" id="UP000777784">
    <property type="component" value="Unassembled WGS sequence"/>
</dbReference>